<sequence length="291" mass="32771">MVEPNTSGPLKTDDFTFDCGDVDIKVKLSSEDTITVGKVSSSAMAMASPVWKKFVYPPFSRIQGWHSTGGVTIKELDFTEDYPLALLILLRVAHLRFRAVPVSPSTMDKANNNNIIRFELLVQLATLCDEYDCVDLVKPWYHTWFANWESKPLEYGQEKESLLIAWTFGMEKSVESLTKNLVRELSINEDGKANFGIIEGDILPIPQSLIVAWSCTRRRVVGFAKETRSTVRYCATVPFLKASRILEFGRGRRLKTFTSVLTNFPRHSTAARYIPSTTTPTASVPPKYEST</sequence>
<organism evidence="1 2">
    <name type="scientific">Hyaloscypha bicolor E</name>
    <dbReference type="NCBI Taxonomy" id="1095630"/>
    <lineage>
        <taxon>Eukaryota</taxon>
        <taxon>Fungi</taxon>
        <taxon>Dikarya</taxon>
        <taxon>Ascomycota</taxon>
        <taxon>Pezizomycotina</taxon>
        <taxon>Leotiomycetes</taxon>
        <taxon>Helotiales</taxon>
        <taxon>Hyaloscyphaceae</taxon>
        <taxon>Hyaloscypha</taxon>
        <taxon>Hyaloscypha bicolor</taxon>
    </lineage>
</organism>
<evidence type="ECO:0000313" key="1">
    <source>
        <dbReference type="EMBL" id="PMD53301.1"/>
    </source>
</evidence>
<dbReference type="STRING" id="1095630.A0A2J6SR92"/>
<keyword evidence="2" id="KW-1185">Reference proteome</keyword>
<dbReference type="Proteomes" id="UP000235371">
    <property type="component" value="Unassembled WGS sequence"/>
</dbReference>
<dbReference type="AlphaFoldDB" id="A0A2J6SR92"/>
<name>A0A2J6SR92_9HELO</name>
<dbReference type="RefSeq" id="XP_024730205.1">
    <property type="nucleotide sequence ID" value="XM_024883875.1"/>
</dbReference>
<protein>
    <recommendedName>
        <fullName evidence="3">BTB domain-containing protein</fullName>
    </recommendedName>
</protein>
<dbReference type="InParanoid" id="A0A2J6SR92"/>
<evidence type="ECO:0008006" key="3">
    <source>
        <dbReference type="Google" id="ProtNLM"/>
    </source>
</evidence>
<evidence type="ECO:0000313" key="2">
    <source>
        <dbReference type="Proteomes" id="UP000235371"/>
    </source>
</evidence>
<dbReference type="EMBL" id="KZ613887">
    <property type="protein sequence ID" value="PMD53301.1"/>
    <property type="molecule type" value="Genomic_DNA"/>
</dbReference>
<dbReference type="OrthoDB" id="5275938at2759"/>
<proteinExistence type="predicted"/>
<accession>A0A2J6SR92</accession>
<reference evidence="1 2" key="1">
    <citation type="submission" date="2016-04" db="EMBL/GenBank/DDBJ databases">
        <title>A degradative enzymes factory behind the ericoid mycorrhizal symbiosis.</title>
        <authorList>
            <consortium name="DOE Joint Genome Institute"/>
            <person name="Martino E."/>
            <person name="Morin E."/>
            <person name="Grelet G."/>
            <person name="Kuo A."/>
            <person name="Kohler A."/>
            <person name="Daghino S."/>
            <person name="Barry K."/>
            <person name="Choi C."/>
            <person name="Cichocki N."/>
            <person name="Clum A."/>
            <person name="Copeland A."/>
            <person name="Hainaut M."/>
            <person name="Haridas S."/>
            <person name="Labutti K."/>
            <person name="Lindquist E."/>
            <person name="Lipzen A."/>
            <person name="Khouja H.-R."/>
            <person name="Murat C."/>
            <person name="Ohm R."/>
            <person name="Olson A."/>
            <person name="Spatafora J."/>
            <person name="Veneault-Fourrey C."/>
            <person name="Henrissat B."/>
            <person name="Grigoriev I."/>
            <person name="Martin F."/>
            <person name="Perotto S."/>
        </authorList>
    </citation>
    <scope>NUCLEOTIDE SEQUENCE [LARGE SCALE GENOMIC DNA]</scope>
    <source>
        <strain evidence="1 2">E</strain>
    </source>
</reference>
<dbReference type="GeneID" id="36591952"/>
<gene>
    <name evidence="1" type="ORF">K444DRAFT_635528</name>
</gene>